<comment type="caution">
    <text evidence="14">The sequence shown here is derived from an EMBL/GenBank/DDBJ whole genome shotgun (WGS) entry which is preliminary data.</text>
</comment>
<comment type="catalytic activity">
    <reaction evidence="11">
        <text>(S)-dihydroorotate + NAD(+) = orotate + NADH + H(+)</text>
        <dbReference type="Rhea" id="RHEA:13513"/>
        <dbReference type="ChEBI" id="CHEBI:15378"/>
        <dbReference type="ChEBI" id="CHEBI:30839"/>
        <dbReference type="ChEBI" id="CHEBI:30864"/>
        <dbReference type="ChEBI" id="CHEBI:57540"/>
        <dbReference type="ChEBI" id="CHEBI:57945"/>
        <dbReference type="EC" id="1.3.1.14"/>
    </reaction>
</comment>
<dbReference type="GO" id="GO:0006207">
    <property type="term" value="P:'de novo' pyrimidine nucleobase biosynthetic process"/>
    <property type="evidence" value="ECO:0007669"/>
    <property type="project" value="InterPro"/>
</dbReference>
<keyword evidence="8 12" id="KW-0665">Pyrimidine biosynthesis</keyword>
<evidence type="ECO:0000256" key="4">
    <source>
        <dbReference type="ARBA" id="ARBA00008008"/>
    </source>
</evidence>
<dbReference type="PROSITE" id="PS00911">
    <property type="entry name" value="DHODEHASE_1"/>
    <property type="match status" value="1"/>
</dbReference>
<reference evidence="14 15" key="1">
    <citation type="submission" date="2019-08" db="EMBL/GenBank/DDBJ databases">
        <title>In-depth cultivation of the pig gut microbiome towards novel bacterial diversity and tailored functional studies.</title>
        <authorList>
            <person name="Wylensek D."/>
            <person name="Hitch T.C.A."/>
            <person name="Clavel T."/>
        </authorList>
    </citation>
    <scope>NUCLEOTIDE SEQUENCE [LARGE SCALE GENOMIC DNA]</scope>
    <source>
        <strain evidence="14 15">WCA-MUC-591-APC-4B</strain>
    </source>
</reference>
<name>A0A6N7X7W0_9FIRM</name>
<gene>
    <name evidence="12" type="primary">pyrD</name>
    <name evidence="14" type="ORF">FYJ65_04885</name>
</gene>
<accession>A0A6N7X7W0</accession>
<dbReference type="GO" id="GO:0044205">
    <property type="term" value="P:'de novo' UMP biosynthetic process"/>
    <property type="evidence" value="ECO:0007669"/>
    <property type="project" value="UniProtKB-UniRule"/>
</dbReference>
<dbReference type="InterPro" id="IPR024920">
    <property type="entry name" value="Dihydroorotate_DH_1"/>
</dbReference>
<feature type="binding site" evidence="12">
    <location>
        <position position="24"/>
    </location>
    <ligand>
        <name>FMN</name>
        <dbReference type="ChEBI" id="CHEBI:58210"/>
    </ligand>
</feature>
<dbReference type="AlphaFoldDB" id="A0A6N7X7W0"/>
<keyword evidence="7 12" id="KW-0288">FMN</keyword>
<feature type="binding site" evidence="12">
    <location>
        <position position="48"/>
    </location>
    <ligand>
        <name>substrate</name>
    </ligand>
</feature>
<dbReference type="RefSeq" id="WP_154554247.1">
    <property type="nucleotide sequence ID" value="NZ_JAQXUZ010000019.1"/>
</dbReference>
<dbReference type="InterPro" id="IPR001295">
    <property type="entry name" value="Dihydroorotate_DH_CS"/>
</dbReference>
<comment type="pathway">
    <text evidence="3">Pyrimidine metabolism; UMP biosynthesis via de novo pathway; orotate from (S)-dihydroorotate (NAD(+) route): step 1/1.</text>
</comment>
<feature type="domain" description="Dihydroorotate dehydrogenase catalytic" evidence="13">
    <location>
        <begin position="9"/>
        <end position="290"/>
    </location>
</feature>
<keyword evidence="10" id="KW-0520">NAD</keyword>
<comment type="subcellular location">
    <subcellularLocation>
        <location evidence="2 12">Cytoplasm</location>
    </subcellularLocation>
</comment>
<evidence type="ECO:0000259" key="13">
    <source>
        <dbReference type="Pfam" id="PF01180"/>
    </source>
</evidence>
<feature type="binding site" evidence="12">
    <location>
        <begin position="247"/>
        <end position="248"/>
    </location>
    <ligand>
        <name>FMN</name>
        <dbReference type="ChEBI" id="CHEBI:58210"/>
    </ligand>
</feature>
<feature type="binding site" evidence="12">
    <location>
        <position position="221"/>
    </location>
    <ligand>
        <name>FMN</name>
        <dbReference type="ChEBI" id="CHEBI:58210"/>
    </ligand>
</feature>
<dbReference type="Pfam" id="PF01180">
    <property type="entry name" value="DHO_dh"/>
    <property type="match status" value="1"/>
</dbReference>
<evidence type="ECO:0000256" key="6">
    <source>
        <dbReference type="ARBA" id="ARBA00022630"/>
    </source>
</evidence>
<dbReference type="FunFam" id="3.20.20.70:FF:000027">
    <property type="entry name" value="Dihydropyrimidine dehydrogenase [NADP(+)]"/>
    <property type="match status" value="1"/>
</dbReference>
<evidence type="ECO:0000256" key="7">
    <source>
        <dbReference type="ARBA" id="ARBA00022643"/>
    </source>
</evidence>
<evidence type="ECO:0000256" key="5">
    <source>
        <dbReference type="ARBA" id="ARBA00022490"/>
    </source>
</evidence>
<keyword evidence="15" id="KW-1185">Reference proteome</keyword>
<keyword evidence="9 12" id="KW-0560">Oxidoreductase</keyword>
<evidence type="ECO:0000256" key="10">
    <source>
        <dbReference type="ARBA" id="ARBA00023027"/>
    </source>
</evidence>
<comment type="catalytic activity">
    <reaction evidence="12">
        <text>(S)-dihydroorotate + A = orotate + AH2</text>
        <dbReference type="Rhea" id="RHEA:18073"/>
        <dbReference type="ChEBI" id="CHEBI:13193"/>
        <dbReference type="ChEBI" id="CHEBI:17499"/>
        <dbReference type="ChEBI" id="CHEBI:30839"/>
        <dbReference type="ChEBI" id="CHEBI:30864"/>
    </reaction>
</comment>
<feature type="binding site" evidence="12">
    <location>
        <begin position="269"/>
        <end position="270"/>
    </location>
    <ligand>
        <name>FMN</name>
        <dbReference type="ChEBI" id="CHEBI:58210"/>
    </ligand>
</feature>
<keyword evidence="6 12" id="KW-0285">Flavoprotein</keyword>
<dbReference type="InterPro" id="IPR049622">
    <property type="entry name" value="Dihydroorotate_DH_I"/>
</dbReference>
<dbReference type="GO" id="GO:0004589">
    <property type="term" value="F:dihydroorotate dehydrogenase (NAD+) activity"/>
    <property type="evidence" value="ECO:0007669"/>
    <property type="project" value="UniProtKB-EC"/>
</dbReference>
<feature type="active site" description="Nucleophile" evidence="12">
    <location>
        <position position="134"/>
    </location>
</feature>
<comment type="function">
    <text evidence="1">Catalyzes the conversion of dihydroorotate to orotate with NAD(+) as electron acceptor.</text>
</comment>
<dbReference type="NCBIfam" id="NF005574">
    <property type="entry name" value="PRK07259.1"/>
    <property type="match status" value="1"/>
</dbReference>
<evidence type="ECO:0000256" key="2">
    <source>
        <dbReference type="ARBA" id="ARBA00004496"/>
    </source>
</evidence>
<feature type="binding site" evidence="12">
    <location>
        <position position="131"/>
    </location>
    <ligand>
        <name>FMN</name>
        <dbReference type="ChEBI" id="CHEBI:58210"/>
    </ligand>
</feature>
<feature type="binding site" evidence="12">
    <location>
        <position position="169"/>
    </location>
    <ligand>
        <name>FMN</name>
        <dbReference type="ChEBI" id="CHEBI:58210"/>
    </ligand>
</feature>
<proteinExistence type="inferred from homology"/>
<dbReference type="Gene3D" id="3.20.20.70">
    <property type="entry name" value="Aldolase class I"/>
    <property type="match status" value="1"/>
</dbReference>
<comment type="similarity">
    <text evidence="4 12">Belongs to the dihydroorotate dehydrogenase family. Type 1 subfamily.</text>
</comment>
<protein>
    <recommendedName>
        <fullName evidence="12">Dihydroorotate dehydrogenase</fullName>
        <shortName evidence="12">DHOD</shortName>
        <shortName evidence="12">DHODase</shortName>
        <shortName evidence="12">DHOdehase</shortName>
        <ecNumber evidence="12">1.3.-.-</ecNumber>
    </recommendedName>
</protein>
<dbReference type="Proteomes" id="UP000469424">
    <property type="component" value="Unassembled WGS sequence"/>
</dbReference>
<dbReference type="EC" id="1.3.-.-" evidence="12"/>
<feature type="binding site" evidence="12">
    <location>
        <position position="195"/>
    </location>
    <ligand>
        <name>FMN</name>
        <dbReference type="ChEBI" id="CHEBI:58210"/>
    </ligand>
</feature>
<dbReference type="InterPro" id="IPR033888">
    <property type="entry name" value="DHOD_1B"/>
</dbReference>
<dbReference type="GO" id="GO:0005737">
    <property type="term" value="C:cytoplasm"/>
    <property type="evidence" value="ECO:0007669"/>
    <property type="project" value="UniProtKB-SubCell"/>
</dbReference>
<comment type="caution">
    <text evidence="12">Lacks conserved residue(s) required for the propagation of feature annotation.</text>
</comment>
<dbReference type="CDD" id="cd04740">
    <property type="entry name" value="DHOD_1B_like"/>
    <property type="match status" value="1"/>
</dbReference>
<dbReference type="PIRSF" id="PIRSF000164">
    <property type="entry name" value="DHO_oxidase"/>
    <property type="match status" value="1"/>
</dbReference>
<dbReference type="SUPFAM" id="SSF51395">
    <property type="entry name" value="FMN-linked oxidoreductases"/>
    <property type="match status" value="1"/>
</dbReference>
<feature type="binding site" evidence="12">
    <location>
        <begin position="72"/>
        <end position="76"/>
    </location>
    <ligand>
        <name>substrate</name>
    </ligand>
</feature>
<dbReference type="PANTHER" id="PTHR48109:SF1">
    <property type="entry name" value="DIHYDROOROTATE DEHYDROGENASE (FUMARATE)"/>
    <property type="match status" value="1"/>
</dbReference>
<evidence type="ECO:0000313" key="14">
    <source>
        <dbReference type="EMBL" id="MST70683.1"/>
    </source>
</evidence>
<sequence length="305" mass="33233">MGNPVDMSIELAGVRLQNPVMPASGTFGYGQEYKDVFDLNKLGALVTKSITKEPRYGNELPRIAECTSGMLNSIGLQNPGLEHFREVDLPELRKIYRGPIVANISGFSVDEYREVAAKVDREEQVEILEINISCPNVDHGGSAFGSNPKLSEEITRAVRDVTKKPIFMKLTPNVLDITEIAKACESGGADGISLINNFKAMRIDLKTRKTITSKTYAGLSGPAIRPIAMRMVNEVYHACKLPIIGIGGISCADDVLEMIMAGATGIEIGSANLVDPWTCQKTIDALPKRMKELGIRNLEEIRGVV</sequence>
<dbReference type="InterPro" id="IPR012135">
    <property type="entry name" value="Dihydroorotate_DH_1_2"/>
</dbReference>
<evidence type="ECO:0000313" key="15">
    <source>
        <dbReference type="Proteomes" id="UP000469424"/>
    </source>
</evidence>
<feature type="binding site" evidence="12">
    <location>
        <position position="131"/>
    </location>
    <ligand>
        <name>substrate</name>
    </ligand>
</feature>
<comment type="cofactor">
    <cofactor evidence="12">
        <name>FMN</name>
        <dbReference type="ChEBI" id="CHEBI:58210"/>
    </cofactor>
    <text evidence="12">Binds 1 FMN per subunit.</text>
</comment>
<dbReference type="HAMAP" id="MF_00224">
    <property type="entry name" value="DHO_dh_type1"/>
    <property type="match status" value="1"/>
</dbReference>
<dbReference type="InterPro" id="IPR050074">
    <property type="entry name" value="DHO_dehydrogenase"/>
</dbReference>
<evidence type="ECO:0000256" key="11">
    <source>
        <dbReference type="ARBA" id="ARBA00048996"/>
    </source>
</evidence>
<keyword evidence="5 12" id="KW-0963">Cytoplasm</keyword>
<dbReference type="NCBIfam" id="TIGR01037">
    <property type="entry name" value="pyrD_sub1_fam"/>
    <property type="match status" value="1"/>
</dbReference>
<dbReference type="UniPathway" id="UPA00070"/>
<evidence type="ECO:0000256" key="3">
    <source>
        <dbReference type="ARBA" id="ARBA00004715"/>
    </source>
</evidence>
<feature type="binding site" evidence="12">
    <location>
        <begin position="48"/>
        <end position="49"/>
    </location>
    <ligand>
        <name>FMN</name>
        <dbReference type="ChEBI" id="CHEBI:58210"/>
    </ligand>
</feature>
<evidence type="ECO:0000256" key="1">
    <source>
        <dbReference type="ARBA" id="ARBA00003616"/>
    </source>
</evidence>
<dbReference type="InterPro" id="IPR005720">
    <property type="entry name" value="Dihydroorotate_DH_cat"/>
</dbReference>
<dbReference type="InterPro" id="IPR013785">
    <property type="entry name" value="Aldolase_TIM"/>
</dbReference>
<dbReference type="PANTHER" id="PTHR48109">
    <property type="entry name" value="DIHYDROOROTATE DEHYDROGENASE (QUINONE), MITOCHONDRIAL-RELATED"/>
    <property type="match status" value="1"/>
</dbReference>
<evidence type="ECO:0000256" key="12">
    <source>
        <dbReference type="HAMAP-Rule" id="MF_00224"/>
    </source>
</evidence>
<dbReference type="EMBL" id="VUNA01000007">
    <property type="protein sequence ID" value="MST70683.1"/>
    <property type="molecule type" value="Genomic_DNA"/>
</dbReference>
<evidence type="ECO:0000256" key="9">
    <source>
        <dbReference type="ARBA" id="ARBA00023002"/>
    </source>
</evidence>
<feature type="binding site" evidence="12">
    <location>
        <position position="103"/>
    </location>
    <ligand>
        <name>FMN</name>
        <dbReference type="ChEBI" id="CHEBI:58210"/>
    </ligand>
</feature>
<organism evidence="14 15">
    <name type="scientific">Mogibacterium kristiansenii</name>
    <dbReference type="NCBI Taxonomy" id="2606708"/>
    <lineage>
        <taxon>Bacteria</taxon>
        <taxon>Bacillati</taxon>
        <taxon>Bacillota</taxon>
        <taxon>Clostridia</taxon>
        <taxon>Peptostreptococcales</taxon>
        <taxon>Anaerovoracaceae</taxon>
        <taxon>Mogibacterium</taxon>
    </lineage>
</organism>
<evidence type="ECO:0000256" key="8">
    <source>
        <dbReference type="ARBA" id="ARBA00022975"/>
    </source>
</evidence>